<sequence length="129" mass="14661">MNKFFIYPIIVGAVLFSVAEIQGAADTADDTTYVVEITENSDTEYLYPTPNKHRMPSKRSICLITPQGISTQMVATEDIDLFEIYSPLGECLGIFASEQDFITFIYRMDGTVEIRLHHDDGILYGYLYR</sequence>
<name>A0AC61RI00_9BACT</name>
<reference evidence="1" key="1">
    <citation type="submission" date="2019-04" db="EMBL/GenBank/DDBJ databases">
        <title>Microbes associate with the intestines of laboratory mice.</title>
        <authorList>
            <person name="Navarre W."/>
            <person name="Wong E."/>
            <person name="Huang K."/>
            <person name="Tropini C."/>
            <person name="Ng K."/>
            <person name="Yu B."/>
        </authorList>
    </citation>
    <scope>NUCLEOTIDE SEQUENCE</scope>
    <source>
        <strain evidence="1">NM04_E33</strain>
    </source>
</reference>
<evidence type="ECO:0000313" key="2">
    <source>
        <dbReference type="Proteomes" id="UP000306319"/>
    </source>
</evidence>
<proteinExistence type="predicted"/>
<organism evidence="1 2">
    <name type="scientific">Lepagella muris</name>
    <dbReference type="NCBI Taxonomy" id="3032870"/>
    <lineage>
        <taxon>Bacteria</taxon>
        <taxon>Pseudomonadati</taxon>
        <taxon>Bacteroidota</taxon>
        <taxon>Bacteroidia</taxon>
        <taxon>Bacteroidales</taxon>
        <taxon>Muribaculaceae</taxon>
        <taxon>Lepagella</taxon>
    </lineage>
</organism>
<comment type="caution">
    <text evidence="1">The sequence shown here is derived from an EMBL/GenBank/DDBJ whole genome shotgun (WGS) entry which is preliminary data.</text>
</comment>
<protein>
    <submittedName>
        <fullName evidence="1">Uncharacterized protein</fullName>
    </submittedName>
</protein>
<dbReference type="Proteomes" id="UP000306319">
    <property type="component" value="Unassembled WGS sequence"/>
</dbReference>
<gene>
    <name evidence="1" type="ORF">E5331_05535</name>
</gene>
<keyword evidence="2" id="KW-1185">Reference proteome</keyword>
<dbReference type="EMBL" id="SRYB01000006">
    <property type="protein sequence ID" value="TGY79476.1"/>
    <property type="molecule type" value="Genomic_DNA"/>
</dbReference>
<evidence type="ECO:0000313" key="1">
    <source>
        <dbReference type="EMBL" id="TGY79476.1"/>
    </source>
</evidence>
<accession>A0AC61RI00</accession>